<accession>A0A3D9LHD8</accession>
<dbReference type="AlphaFoldDB" id="A0A3D9LHD8"/>
<dbReference type="Proteomes" id="UP000256727">
    <property type="component" value="Unassembled WGS sequence"/>
</dbReference>
<proteinExistence type="predicted"/>
<evidence type="ECO:0000313" key="2">
    <source>
        <dbReference type="Proteomes" id="UP000256727"/>
    </source>
</evidence>
<dbReference type="SUPFAM" id="SSF52540">
    <property type="entry name" value="P-loop containing nucleoside triphosphate hydrolases"/>
    <property type="match status" value="1"/>
</dbReference>
<evidence type="ECO:0008006" key="3">
    <source>
        <dbReference type="Google" id="ProtNLM"/>
    </source>
</evidence>
<comment type="caution">
    <text evidence="1">The sequence shown here is derived from an EMBL/GenBank/DDBJ whole genome shotgun (WGS) entry which is preliminary data.</text>
</comment>
<gene>
    <name evidence="1" type="ORF">C8E99_2957</name>
</gene>
<evidence type="ECO:0000313" key="1">
    <source>
        <dbReference type="EMBL" id="REE05096.1"/>
    </source>
</evidence>
<reference evidence="1 2" key="1">
    <citation type="submission" date="2018-07" db="EMBL/GenBank/DDBJ databases">
        <title>Sequencing the genomes of 1000 actinobacteria strains.</title>
        <authorList>
            <person name="Klenk H.-P."/>
        </authorList>
    </citation>
    <scope>NUCLEOTIDE SEQUENCE [LARGE SCALE GENOMIC DNA]</scope>
    <source>
        <strain evidence="1 2">DSM 14442</strain>
    </source>
</reference>
<dbReference type="RefSeq" id="WP_115932931.1">
    <property type="nucleotide sequence ID" value="NZ_QREH01000001.1"/>
</dbReference>
<sequence>MTIEMSHPTSALTIVENAGATYQRAELPDRIQAAYTTRFVSEALDADRSAFHLASGPTVTPQAGDVVVARVSEILNHKRVETPESRKAILFPGAIIMLAYGHRYAADQFLAHVPDSLEPCHLVAAGGVAGTVTEQHADMDDPTRIEPLGLLADESGIVNLSRFAPYSLNPVPALGAPAEELNAALPGRPTVVAVLGTSMNSGKSTAMATLVNGLTNAGLKVSAGKSTGTGAGNDPMIYVDGGAAKVLDFTDFGYPTTFKLDFEQVRSLTVNLVDAMAETDTDVVIVEIADGVYQGETARLLRDPLFQSVVDRVVFAAGDALGAVGGVRELQDAGLDVAAVSGVLTSSPLATAEANEVLACLGVPVIDTYELTSAAVSTALLPQDWRTS</sequence>
<keyword evidence="2" id="KW-1185">Reference proteome</keyword>
<dbReference type="Gene3D" id="3.40.50.300">
    <property type="entry name" value="P-loop containing nucleotide triphosphate hydrolases"/>
    <property type="match status" value="1"/>
</dbReference>
<protein>
    <recommendedName>
        <fullName evidence="3">DUF1611 domain-containing protein</fullName>
    </recommendedName>
</protein>
<dbReference type="OrthoDB" id="145933at2"/>
<dbReference type="InterPro" id="IPR027417">
    <property type="entry name" value="P-loop_NTPase"/>
</dbReference>
<organism evidence="1 2">
    <name type="scientific">Citricoccus muralis</name>
    <dbReference type="NCBI Taxonomy" id="169134"/>
    <lineage>
        <taxon>Bacteria</taxon>
        <taxon>Bacillati</taxon>
        <taxon>Actinomycetota</taxon>
        <taxon>Actinomycetes</taxon>
        <taxon>Micrococcales</taxon>
        <taxon>Micrococcaceae</taxon>
        <taxon>Citricoccus</taxon>
    </lineage>
</organism>
<name>A0A3D9LHD8_9MICC</name>
<dbReference type="EMBL" id="QREH01000001">
    <property type="protein sequence ID" value="REE05096.1"/>
    <property type="molecule type" value="Genomic_DNA"/>
</dbReference>